<dbReference type="AlphaFoldDB" id="A0AAJ1W722"/>
<dbReference type="RefSeq" id="WP_306256148.1">
    <property type="nucleotide sequence ID" value="NZ_JAUFSA010000007.1"/>
</dbReference>
<feature type="region of interest" description="Disordered" evidence="7">
    <location>
        <begin position="1"/>
        <end position="41"/>
    </location>
</feature>
<evidence type="ECO:0000256" key="3">
    <source>
        <dbReference type="ARBA" id="ARBA00022475"/>
    </source>
</evidence>
<dbReference type="EMBL" id="JAUFSA010000007">
    <property type="protein sequence ID" value="MDP7739728.1"/>
    <property type="molecule type" value="Genomic_DNA"/>
</dbReference>
<proteinExistence type="inferred from homology"/>
<evidence type="ECO:0000259" key="9">
    <source>
        <dbReference type="Pfam" id="PF11203"/>
    </source>
</evidence>
<dbReference type="GO" id="GO:0005886">
    <property type="term" value="C:plasma membrane"/>
    <property type="evidence" value="ECO:0007669"/>
    <property type="project" value="UniProtKB-SubCell"/>
</dbReference>
<evidence type="ECO:0000313" key="11">
    <source>
        <dbReference type="Proteomes" id="UP001229081"/>
    </source>
</evidence>
<dbReference type="Proteomes" id="UP001229081">
    <property type="component" value="Unassembled WGS sequence"/>
</dbReference>
<keyword evidence="5 8" id="KW-1133">Transmembrane helix</keyword>
<name>A0AAJ1W722_9MYCO</name>
<dbReference type="InterPro" id="IPR021368">
    <property type="entry name" value="T7SS_EccE"/>
</dbReference>
<comment type="subcellular location">
    <subcellularLocation>
        <location evidence="1">Cell membrane</location>
    </subcellularLocation>
</comment>
<feature type="domain" description="Type VII secretion system protein EccE" evidence="9">
    <location>
        <begin position="232"/>
        <end position="324"/>
    </location>
</feature>
<evidence type="ECO:0000256" key="2">
    <source>
        <dbReference type="ARBA" id="ARBA00007759"/>
    </source>
</evidence>
<reference evidence="10" key="1">
    <citation type="submission" date="2023-06" db="EMBL/GenBank/DDBJ databases">
        <title>Identification of two novel mycobacterium reveal diversities and complexities of Mycobacterium gordonae clade.</title>
        <authorList>
            <person name="Matsumoto Y."/>
            <person name="Nakamura S."/>
            <person name="Motooka D."/>
            <person name="Fukushima K."/>
        </authorList>
    </citation>
    <scope>NUCLEOTIDE SEQUENCE</scope>
    <source>
        <strain evidence="10">TY812</strain>
    </source>
</reference>
<evidence type="ECO:0000256" key="7">
    <source>
        <dbReference type="SAM" id="MobiDB-lite"/>
    </source>
</evidence>
<evidence type="ECO:0000256" key="4">
    <source>
        <dbReference type="ARBA" id="ARBA00022692"/>
    </source>
</evidence>
<accession>A0AAJ1W722</accession>
<evidence type="ECO:0000256" key="1">
    <source>
        <dbReference type="ARBA" id="ARBA00004236"/>
    </source>
</evidence>
<evidence type="ECO:0000256" key="5">
    <source>
        <dbReference type="ARBA" id="ARBA00022989"/>
    </source>
</evidence>
<dbReference type="InterPro" id="IPR050051">
    <property type="entry name" value="EccE_dom"/>
</dbReference>
<dbReference type="NCBIfam" id="TIGR03923">
    <property type="entry name" value="T7SS_EccE"/>
    <property type="match status" value="1"/>
</dbReference>
<keyword evidence="4 8" id="KW-0812">Transmembrane</keyword>
<feature type="compositionally biased region" description="Low complexity" evidence="7">
    <location>
        <begin position="20"/>
        <end position="32"/>
    </location>
</feature>
<dbReference type="Pfam" id="PF11203">
    <property type="entry name" value="EccE"/>
    <property type="match status" value="1"/>
</dbReference>
<gene>
    <name evidence="10" type="primary">eccE</name>
    <name evidence="10" type="ORF">QXL92_33925</name>
</gene>
<feature type="transmembrane region" description="Helical" evidence="8">
    <location>
        <begin position="52"/>
        <end position="74"/>
    </location>
</feature>
<feature type="transmembrane region" description="Helical" evidence="8">
    <location>
        <begin position="80"/>
        <end position="98"/>
    </location>
</feature>
<comment type="caution">
    <text evidence="10">The sequence shown here is derived from an EMBL/GenBank/DDBJ whole genome shotgun (WGS) entry which is preliminary data.</text>
</comment>
<comment type="similarity">
    <text evidence="2">Belongs to the EccE family.</text>
</comment>
<organism evidence="10 11">
    <name type="scientific">Mycobacterium paragordonae</name>
    <dbReference type="NCBI Taxonomy" id="1389713"/>
    <lineage>
        <taxon>Bacteria</taxon>
        <taxon>Bacillati</taxon>
        <taxon>Actinomycetota</taxon>
        <taxon>Actinomycetes</taxon>
        <taxon>Mycobacteriales</taxon>
        <taxon>Mycobacteriaceae</taxon>
        <taxon>Mycobacterium</taxon>
    </lineage>
</organism>
<evidence type="ECO:0000313" key="10">
    <source>
        <dbReference type="EMBL" id="MDP7739728.1"/>
    </source>
</evidence>
<evidence type="ECO:0000256" key="6">
    <source>
        <dbReference type="ARBA" id="ARBA00023136"/>
    </source>
</evidence>
<keyword evidence="6 8" id="KW-0472">Membrane</keyword>
<evidence type="ECO:0000256" key="8">
    <source>
        <dbReference type="SAM" id="Phobius"/>
    </source>
</evidence>
<protein>
    <submittedName>
        <fullName evidence="10">Type VII secretion protein EccE</fullName>
    </submittedName>
</protein>
<keyword evidence="3" id="KW-1003">Cell membrane</keyword>
<sequence>MSTELHTRTVDTPVAGGAGQSAAAGGQAVPGGRNERVSPSNPNERQWLALRIHAPGVTVVVSEVVASVIVGMLAWQGVGWPWLLAAAVLVLAVGFVSFKDASLTRWALIWWRWWRGATTKPVNKIWAATAQARVVDVALPGDEGEVGIRWDGDMLVTAIELCPRPHTPTVLADGIAVTVDTVPLPVVAQCLWQFDINLVGIDVASVGRRVVAGTAYARSYDQLVGVKPGVISRRSWLILRMRFDADDPGIRNRGGGIEGAVAAAIAATRRTVRRLRESGCAAVAADSASLAGAHTALTAGLVAQETQLEWGALATASRFVTTFRLHPSDLTNVNIGAWWSYRCTSAAVIIRLTAGSQRGEVGVRAWVRYATAARPESSDRLPGLIRQYGDQADALAATLPLGENSWKAQRRMVSSPLSVVAAQSLTDLQIPVGPSGQLIGTTPTGHPLLLPLSEPGMLTRIYVDAELWVAQQLVLRALAGGATTRVISSRPQAWWPMIRRLAEPRRLWLAQTDSSRSASIQVCDHVPPSYPSGAQTLLVVGTDDQQMADEADIVIRQCHGTDQVILNVGERRMPVLLSATKEETRYLGRLD</sequence>